<feature type="repeat" description="ANK" evidence="1">
    <location>
        <begin position="159"/>
        <end position="191"/>
    </location>
</feature>
<dbReference type="SMART" id="SM00248">
    <property type="entry name" value="ANK"/>
    <property type="match status" value="3"/>
</dbReference>
<keyword evidence="3" id="KW-1185">Reference proteome</keyword>
<dbReference type="RefSeq" id="WP_025226432.1">
    <property type="nucleotide sequence ID" value="NZ_CP007139.1"/>
</dbReference>
<dbReference type="PRINTS" id="PR01415">
    <property type="entry name" value="ANKYRIN"/>
</dbReference>
<dbReference type="OrthoDB" id="5657095at2"/>
<dbReference type="PANTHER" id="PTHR22677:SF4">
    <property type="entry name" value="USHER SYNDROME TYPE-1G PROTEIN-LIKE PROTEIN"/>
    <property type="match status" value="1"/>
</dbReference>
<dbReference type="Gene3D" id="1.25.40.20">
    <property type="entry name" value="Ankyrin repeat-containing domain"/>
    <property type="match status" value="1"/>
</dbReference>
<dbReference type="PANTHER" id="PTHR22677">
    <property type="entry name" value="ANKYRIN REPEAT DOMAIN-CONTAINING PROTEIN 60"/>
    <property type="match status" value="1"/>
</dbReference>
<dbReference type="InterPro" id="IPR039323">
    <property type="entry name" value="ANKRD_45/46/60"/>
</dbReference>
<feature type="repeat" description="ANK" evidence="1">
    <location>
        <begin position="91"/>
        <end position="123"/>
    </location>
</feature>
<dbReference type="AlphaFoldDB" id="A0A068NNI0"/>
<dbReference type="SUPFAM" id="SSF48403">
    <property type="entry name" value="Ankyrin repeat"/>
    <property type="match status" value="1"/>
</dbReference>
<sequence length="217" mass="23338">MQTLSELIKAGDAEGVRRMLDKNPEVLESESAEAPSWLLLALYYGQAGVADAIRQYRPKLTIFEASAMGDRHALDAILAQDPSAHAQVSSDGFTPLGYAAYFGHYEVLRALLDAGADPSVPSQNPMGVLPLHSALSSGHKEVARLLIDRGTDVNAASAEGWTPLHYAAHNGDIETAKYLLDHHAKREVLTREGKSPADLAEERGFSDLGELLRPVGA</sequence>
<keyword evidence="1" id="KW-0040">ANK repeat</keyword>
<dbReference type="PROSITE" id="PS50297">
    <property type="entry name" value="ANK_REP_REGION"/>
    <property type="match status" value="3"/>
</dbReference>
<reference evidence="2 3" key="1">
    <citation type="journal article" date="2014" name="PLoS ONE">
        <title>The first complete genome sequence of the class fimbriimonadia in the phylum armatimonadetes.</title>
        <authorList>
            <person name="Hu Z.Y."/>
            <person name="Wang Y.Z."/>
            <person name="Im W.T."/>
            <person name="Wang S.Y."/>
            <person name="Zhao G.P."/>
            <person name="Zheng H.J."/>
            <person name="Quan Z.X."/>
        </authorList>
    </citation>
    <scope>NUCLEOTIDE SEQUENCE [LARGE SCALE GENOMIC DNA]</scope>
    <source>
        <strain evidence="2">Gsoil 348</strain>
    </source>
</reference>
<evidence type="ECO:0000256" key="1">
    <source>
        <dbReference type="PROSITE-ProRule" id="PRU00023"/>
    </source>
</evidence>
<organism evidence="2 3">
    <name type="scientific">Fimbriimonas ginsengisoli Gsoil 348</name>
    <dbReference type="NCBI Taxonomy" id="661478"/>
    <lineage>
        <taxon>Bacteria</taxon>
        <taxon>Bacillati</taxon>
        <taxon>Armatimonadota</taxon>
        <taxon>Fimbriimonadia</taxon>
        <taxon>Fimbriimonadales</taxon>
        <taxon>Fimbriimonadaceae</taxon>
        <taxon>Fimbriimonas</taxon>
    </lineage>
</organism>
<dbReference type="HOGENOM" id="CLU_000134_18_1_0"/>
<dbReference type="STRING" id="661478.OP10G_1594"/>
<feature type="repeat" description="ANK" evidence="1">
    <location>
        <begin position="126"/>
        <end position="158"/>
    </location>
</feature>
<accession>A0A068NNI0</accession>
<dbReference type="PROSITE" id="PS50088">
    <property type="entry name" value="ANK_REPEAT"/>
    <property type="match status" value="3"/>
</dbReference>
<evidence type="ECO:0000313" key="3">
    <source>
        <dbReference type="Proteomes" id="UP000027982"/>
    </source>
</evidence>
<proteinExistence type="predicted"/>
<protein>
    <submittedName>
        <fullName evidence="2">Ankyrin</fullName>
    </submittedName>
</protein>
<name>A0A068NNI0_FIMGI</name>
<dbReference type="eggNOG" id="COG0666">
    <property type="taxonomic scope" value="Bacteria"/>
</dbReference>
<dbReference type="InterPro" id="IPR002110">
    <property type="entry name" value="Ankyrin_rpt"/>
</dbReference>
<dbReference type="Pfam" id="PF13637">
    <property type="entry name" value="Ank_4"/>
    <property type="match status" value="2"/>
</dbReference>
<dbReference type="KEGG" id="fgi:OP10G_1594"/>
<dbReference type="InterPro" id="IPR036770">
    <property type="entry name" value="Ankyrin_rpt-contain_sf"/>
</dbReference>
<gene>
    <name evidence="2" type="ORF">OP10G_1594</name>
</gene>
<dbReference type="EMBL" id="CP007139">
    <property type="protein sequence ID" value="AIE84962.1"/>
    <property type="molecule type" value="Genomic_DNA"/>
</dbReference>
<evidence type="ECO:0000313" key="2">
    <source>
        <dbReference type="EMBL" id="AIE84962.1"/>
    </source>
</evidence>
<dbReference type="Proteomes" id="UP000027982">
    <property type="component" value="Chromosome"/>
</dbReference>